<keyword evidence="2" id="KW-1185">Reference proteome</keyword>
<evidence type="ECO:0000313" key="2">
    <source>
        <dbReference type="Proteomes" id="UP000054018"/>
    </source>
</evidence>
<dbReference type="Proteomes" id="UP000054018">
    <property type="component" value="Unassembled WGS sequence"/>
</dbReference>
<dbReference type="AlphaFoldDB" id="A0A0C9YG43"/>
<sequence>EGVSLKTHSHAWESGSGYNTELGVFSSIHGFLPIMGLLETLHLRSSLFPETI</sequence>
<dbReference type="HOGENOM" id="CLU_3093092_0_0_1"/>
<feature type="non-terminal residue" evidence="1">
    <location>
        <position position="52"/>
    </location>
</feature>
<evidence type="ECO:0000313" key="1">
    <source>
        <dbReference type="EMBL" id="KIK15551.1"/>
    </source>
</evidence>
<organism evidence="1 2">
    <name type="scientific">Pisolithus microcarpus 441</name>
    <dbReference type="NCBI Taxonomy" id="765257"/>
    <lineage>
        <taxon>Eukaryota</taxon>
        <taxon>Fungi</taxon>
        <taxon>Dikarya</taxon>
        <taxon>Basidiomycota</taxon>
        <taxon>Agaricomycotina</taxon>
        <taxon>Agaricomycetes</taxon>
        <taxon>Agaricomycetidae</taxon>
        <taxon>Boletales</taxon>
        <taxon>Sclerodermatineae</taxon>
        <taxon>Pisolithaceae</taxon>
        <taxon>Pisolithus</taxon>
    </lineage>
</organism>
<reference evidence="2" key="2">
    <citation type="submission" date="2015-01" db="EMBL/GenBank/DDBJ databases">
        <title>Evolutionary Origins and Diversification of the Mycorrhizal Mutualists.</title>
        <authorList>
            <consortium name="DOE Joint Genome Institute"/>
            <consortium name="Mycorrhizal Genomics Consortium"/>
            <person name="Kohler A."/>
            <person name="Kuo A."/>
            <person name="Nagy L.G."/>
            <person name="Floudas D."/>
            <person name="Copeland A."/>
            <person name="Barry K.W."/>
            <person name="Cichocki N."/>
            <person name="Veneault-Fourrey C."/>
            <person name="LaButti K."/>
            <person name="Lindquist E.A."/>
            <person name="Lipzen A."/>
            <person name="Lundell T."/>
            <person name="Morin E."/>
            <person name="Murat C."/>
            <person name="Riley R."/>
            <person name="Ohm R."/>
            <person name="Sun H."/>
            <person name="Tunlid A."/>
            <person name="Henrissat B."/>
            <person name="Grigoriev I.V."/>
            <person name="Hibbett D.S."/>
            <person name="Martin F."/>
        </authorList>
    </citation>
    <scope>NUCLEOTIDE SEQUENCE [LARGE SCALE GENOMIC DNA]</scope>
    <source>
        <strain evidence="2">441</strain>
    </source>
</reference>
<gene>
    <name evidence="1" type="ORF">PISMIDRAFT_687139</name>
</gene>
<protein>
    <submittedName>
        <fullName evidence="1">Uncharacterized protein</fullName>
    </submittedName>
</protein>
<accession>A0A0C9YG43</accession>
<dbReference type="EMBL" id="KN833886">
    <property type="protein sequence ID" value="KIK15551.1"/>
    <property type="molecule type" value="Genomic_DNA"/>
</dbReference>
<reference evidence="1 2" key="1">
    <citation type="submission" date="2014-04" db="EMBL/GenBank/DDBJ databases">
        <authorList>
            <consortium name="DOE Joint Genome Institute"/>
            <person name="Kuo A."/>
            <person name="Kohler A."/>
            <person name="Costa M.D."/>
            <person name="Nagy L.G."/>
            <person name="Floudas D."/>
            <person name="Copeland A."/>
            <person name="Barry K.W."/>
            <person name="Cichocki N."/>
            <person name="Veneault-Fourrey C."/>
            <person name="LaButti K."/>
            <person name="Lindquist E.A."/>
            <person name="Lipzen A."/>
            <person name="Lundell T."/>
            <person name="Morin E."/>
            <person name="Murat C."/>
            <person name="Sun H."/>
            <person name="Tunlid A."/>
            <person name="Henrissat B."/>
            <person name="Grigoriev I.V."/>
            <person name="Hibbett D.S."/>
            <person name="Martin F."/>
            <person name="Nordberg H.P."/>
            <person name="Cantor M.N."/>
            <person name="Hua S.X."/>
        </authorList>
    </citation>
    <scope>NUCLEOTIDE SEQUENCE [LARGE SCALE GENOMIC DNA]</scope>
    <source>
        <strain evidence="1 2">441</strain>
    </source>
</reference>
<proteinExistence type="predicted"/>
<name>A0A0C9YG43_9AGAM</name>